<dbReference type="Pfam" id="PF03514">
    <property type="entry name" value="GRAS"/>
    <property type="match status" value="1"/>
</dbReference>
<evidence type="ECO:0000313" key="5">
    <source>
        <dbReference type="Proteomes" id="UP001161247"/>
    </source>
</evidence>
<gene>
    <name evidence="4" type="ORF">OLC1_LOCUS21370</name>
</gene>
<protein>
    <submittedName>
        <fullName evidence="4">OLC1v1015478C1</fullName>
    </submittedName>
</protein>
<feature type="region of interest" description="SAW" evidence="3">
    <location>
        <begin position="386"/>
        <end position="477"/>
    </location>
</feature>
<organism evidence="4 5">
    <name type="scientific">Oldenlandia corymbosa var. corymbosa</name>
    <dbReference type="NCBI Taxonomy" id="529605"/>
    <lineage>
        <taxon>Eukaryota</taxon>
        <taxon>Viridiplantae</taxon>
        <taxon>Streptophyta</taxon>
        <taxon>Embryophyta</taxon>
        <taxon>Tracheophyta</taxon>
        <taxon>Spermatophyta</taxon>
        <taxon>Magnoliopsida</taxon>
        <taxon>eudicotyledons</taxon>
        <taxon>Gunneridae</taxon>
        <taxon>Pentapetalae</taxon>
        <taxon>asterids</taxon>
        <taxon>lamiids</taxon>
        <taxon>Gentianales</taxon>
        <taxon>Rubiaceae</taxon>
        <taxon>Rubioideae</taxon>
        <taxon>Spermacoceae</taxon>
        <taxon>Hedyotis-Oldenlandia complex</taxon>
        <taxon>Oldenlandia</taxon>
    </lineage>
</organism>
<name>A0AAV1E3C2_OLDCO</name>
<evidence type="ECO:0000256" key="2">
    <source>
        <dbReference type="ARBA" id="ARBA00023163"/>
    </source>
</evidence>
<dbReference type="InterPro" id="IPR005202">
    <property type="entry name" value="TF_GRAS"/>
</dbReference>
<keyword evidence="2" id="KW-0804">Transcription</keyword>
<comment type="caution">
    <text evidence="3">Lacks conserved residue(s) required for the propagation of feature annotation.</text>
</comment>
<evidence type="ECO:0000256" key="3">
    <source>
        <dbReference type="PROSITE-ProRule" id="PRU01191"/>
    </source>
</evidence>
<dbReference type="Proteomes" id="UP001161247">
    <property type="component" value="Chromosome 8"/>
</dbReference>
<keyword evidence="1" id="KW-0805">Transcription regulation</keyword>
<comment type="similarity">
    <text evidence="3">Belongs to the GRAS family.</text>
</comment>
<evidence type="ECO:0000313" key="4">
    <source>
        <dbReference type="EMBL" id="CAI9114699.1"/>
    </source>
</evidence>
<reference evidence="4" key="1">
    <citation type="submission" date="2023-03" db="EMBL/GenBank/DDBJ databases">
        <authorList>
            <person name="Julca I."/>
        </authorList>
    </citation>
    <scope>NUCLEOTIDE SEQUENCE</scope>
</reference>
<keyword evidence="5" id="KW-1185">Reference proteome</keyword>
<sequence length="480" mass="55026">MSILGMEDGKDEEFLSLGLAIVAESCSQKRHKRKRRDEATLVQLDLNESWEGKIFSLLQMREQMMTKLDHHKRDIITTDQGADHHNHKDIGGKGLQLIHSLLISATSVDENDMDSVAENLYDLYQNISLFGDSLQRVAAYFADGLIARLLTRKSPFYDMIMKTPTQEEEFLAFTHFYKVSPFYQFAHFTANQAIMETFENEEPNNNRFLHIIDYDICYGFQWPSLIQSLSEIATSTNRTSLKITGYGRSLEELQETETRLVGFAKGFRSLIFEFQGLLRGSKIGNLKRKKNETVVVNLICHLNTLNSVSKIYETLKSVHMINPSIVVMVEKEGCKSPHIFLSRFMESLHYFAAMFDSLDDCLPVDSDERLNIEKNHLGKEIKCLINYDRDCVNSNTPLRYERMETWKARMESHGFSACKLSSKSLIQAKLLLKIRTQYSPVQFGGGNGGFRIFENDEGNVISLGWQDRCLITASAWHCVQ</sequence>
<evidence type="ECO:0000256" key="1">
    <source>
        <dbReference type="ARBA" id="ARBA00023015"/>
    </source>
</evidence>
<proteinExistence type="inferred from homology"/>
<accession>A0AAV1E3C2</accession>
<dbReference type="PANTHER" id="PTHR31636">
    <property type="entry name" value="OSJNBA0084A10.13 PROTEIN-RELATED"/>
    <property type="match status" value="1"/>
</dbReference>
<dbReference type="EMBL" id="OX459125">
    <property type="protein sequence ID" value="CAI9114699.1"/>
    <property type="molecule type" value="Genomic_DNA"/>
</dbReference>
<dbReference type="AlphaFoldDB" id="A0AAV1E3C2"/>
<feature type="short sequence motif" description="VHIID" evidence="3">
    <location>
        <begin position="209"/>
        <end position="213"/>
    </location>
</feature>
<dbReference type="PROSITE" id="PS50985">
    <property type="entry name" value="GRAS"/>
    <property type="match status" value="1"/>
</dbReference>